<dbReference type="InterPro" id="IPR035965">
    <property type="entry name" value="PAS-like_dom_sf"/>
</dbReference>
<sequence length="861" mass="97645">MPERFKHLSVSETSQLQKTLNYAVQFLVLAFSYALFSYLGVKLATLTYNISLIWPPVGIAVALLLRWDMRLWPAILLGGIFQEMVVTGYGFLLSLTISVASLSAIYFACYLLKRLHFDVQMERSKDFYYFTLIAVIGCPLLMALMGVGVLTLNGVIPQQDFPSAALSWFLGDITGMLVFGIALLVFNLNRLAALLNASNLLVFGMMLLIGLELFVFEYSPVAPALALLPVLGLLWIALRTNLAATSWVVLSFSALAFYAALNHQGIFSSLQNPPLGTWFYVNSLALVALIVSVSAMESRLESEQMQYSIQSTNIGTWDWRLQDQRVLVNSGWHHLLGLSHQRREISLGEFISLVHPEDLRIIENTMDNYLNQQTHEFSCQYRMYHKSGDWRIIQSTGKIIEWDLRGRALRMCGTHLDVTDSIKTQQELTQTYTFLNRVSEQIPGAIYQFILDKKGHGHFPYVNQGMVRMLGVSAEKLKEDAKYGLTNVHPDDVSKLVKTILKNSILGKSWRYEFRVVKPRAGWREIHSRPHQLEDGQVVWFGYMTDITDHKHLEQSMRLVNQKLQSAQRAAKLGYWNGNLVTGDMSWSDILFELYGYRPGAVEASFNTLLGLVPEEEKQALKDGMAWAVRTGELNIEHRIVTTDGEIRWFHQLAKVSTANHHWFEGSAQDITERKTLELRFQTMALTDELTGIANRRAFLQQLEREWGRFKRKGSHKVFVTITDIDHFKQVNDTYGHDVGDKVLRHFTDLIGKHIRKGDVFGRMGGEEFALMLIDSDQAQVINLLEKLRGIIQDTPLQVTMRLSVSITASFGVARFNAIQRNFDDALIAADQALYQAKGQGRNRVCLESSTASQPHSITDT</sequence>
<dbReference type="EC" id="2.7.7.65" evidence="2"/>
<feature type="transmembrane region" description="Helical" evidence="8">
    <location>
        <begin position="221"/>
        <end position="238"/>
    </location>
</feature>
<keyword evidence="6 8" id="KW-0472">Membrane</keyword>
<dbReference type="Pfam" id="PF05231">
    <property type="entry name" value="MASE1"/>
    <property type="match status" value="1"/>
</dbReference>
<dbReference type="PANTHER" id="PTHR45138">
    <property type="entry name" value="REGULATORY COMPONENTS OF SENSORY TRANSDUCTION SYSTEM"/>
    <property type="match status" value="1"/>
</dbReference>
<evidence type="ECO:0000259" key="10">
    <source>
        <dbReference type="PROSITE" id="PS50113"/>
    </source>
</evidence>
<evidence type="ECO:0000256" key="2">
    <source>
        <dbReference type="ARBA" id="ARBA00012528"/>
    </source>
</evidence>
<comment type="catalytic activity">
    <reaction evidence="7">
        <text>2 GTP = 3',3'-c-di-GMP + 2 diphosphate</text>
        <dbReference type="Rhea" id="RHEA:24898"/>
        <dbReference type="ChEBI" id="CHEBI:33019"/>
        <dbReference type="ChEBI" id="CHEBI:37565"/>
        <dbReference type="ChEBI" id="CHEBI:58805"/>
        <dbReference type="EC" id="2.7.7.65"/>
    </reaction>
</comment>
<dbReference type="NCBIfam" id="TIGR00229">
    <property type="entry name" value="sensory_box"/>
    <property type="match status" value="2"/>
</dbReference>
<reference evidence="13" key="1">
    <citation type="journal article" date="2019" name="Int. J. Syst. Evol. Microbiol.">
        <title>The Global Catalogue of Microorganisms (GCM) 10K type strain sequencing project: providing services to taxonomists for standard genome sequencing and annotation.</title>
        <authorList>
            <consortium name="The Broad Institute Genomics Platform"/>
            <consortium name="The Broad Institute Genome Sequencing Center for Infectious Disease"/>
            <person name="Wu L."/>
            <person name="Ma J."/>
        </authorList>
    </citation>
    <scope>NUCLEOTIDE SEQUENCE [LARGE SCALE GENOMIC DNA]</scope>
    <source>
        <strain evidence="13">JCM 13378</strain>
    </source>
</reference>
<gene>
    <name evidence="12" type="ORF">GCM10009092_33030</name>
</gene>
<evidence type="ECO:0000313" key="12">
    <source>
        <dbReference type="EMBL" id="GAA0366077.1"/>
    </source>
</evidence>
<keyword evidence="4 8" id="KW-0812">Transmembrane</keyword>
<dbReference type="InterPro" id="IPR000700">
    <property type="entry name" value="PAS-assoc_C"/>
</dbReference>
<dbReference type="InterPro" id="IPR000160">
    <property type="entry name" value="GGDEF_dom"/>
</dbReference>
<feature type="transmembrane region" description="Helical" evidence="8">
    <location>
        <begin position="164"/>
        <end position="186"/>
    </location>
</feature>
<dbReference type="SMART" id="SM00267">
    <property type="entry name" value="GGDEF"/>
    <property type="match status" value="1"/>
</dbReference>
<evidence type="ECO:0000256" key="5">
    <source>
        <dbReference type="ARBA" id="ARBA00022989"/>
    </source>
</evidence>
<evidence type="ECO:0000256" key="6">
    <source>
        <dbReference type="ARBA" id="ARBA00023136"/>
    </source>
</evidence>
<dbReference type="Gene3D" id="3.30.450.20">
    <property type="entry name" value="PAS domain"/>
    <property type="match status" value="3"/>
</dbReference>
<feature type="transmembrane region" description="Helical" evidence="8">
    <location>
        <begin position="46"/>
        <end position="65"/>
    </location>
</feature>
<dbReference type="PROSITE" id="PS50887">
    <property type="entry name" value="GGDEF"/>
    <property type="match status" value="1"/>
</dbReference>
<comment type="caution">
    <text evidence="12">The sequence shown here is derived from an EMBL/GenBank/DDBJ whole genome shotgun (WGS) entry which is preliminary data.</text>
</comment>
<dbReference type="InterPro" id="IPR013655">
    <property type="entry name" value="PAS_fold_3"/>
</dbReference>
<dbReference type="Gene3D" id="3.30.70.270">
    <property type="match status" value="1"/>
</dbReference>
<organism evidence="12 13">
    <name type="scientific">Bowmanella denitrificans</name>
    <dbReference type="NCBI Taxonomy" id="366582"/>
    <lineage>
        <taxon>Bacteria</taxon>
        <taxon>Pseudomonadati</taxon>
        <taxon>Pseudomonadota</taxon>
        <taxon>Gammaproteobacteria</taxon>
        <taxon>Alteromonadales</taxon>
        <taxon>Alteromonadaceae</taxon>
        <taxon>Bowmanella</taxon>
    </lineage>
</organism>
<dbReference type="EMBL" id="BAAAEI010000021">
    <property type="protein sequence ID" value="GAA0366077.1"/>
    <property type="molecule type" value="Genomic_DNA"/>
</dbReference>
<accession>A0ABP3HBX5</accession>
<dbReference type="Pfam" id="PF08447">
    <property type="entry name" value="PAS_3"/>
    <property type="match status" value="3"/>
</dbReference>
<dbReference type="CDD" id="cd01949">
    <property type="entry name" value="GGDEF"/>
    <property type="match status" value="1"/>
</dbReference>
<evidence type="ECO:0000259" key="9">
    <source>
        <dbReference type="PROSITE" id="PS50112"/>
    </source>
</evidence>
<evidence type="ECO:0000256" key="1">
    <source>
        <dbReference type="ARBA" id="ARBA00004651"/>
    </source>
</evidence>
<feature type="domain" description="PAS" evidence="9">
    <location>
        <begin position="449"/>
        <end position="508"/>
    </location>
</feature>
<evidence type="ECO:0000256" key="3">
    <source>
        <dbReference type="ARBA" id="ARBA00022475"/>
    </source>
</evidence>
<dbReference type="PROSITE" id="PS50113">
    <property type="entry name" value="PAC"/>
    <property type="match status" value="1"/>
</dbReference>
<feature type="domain" description="PAC" evidence="10">
    <location>
        <begin position="634"/>
        <end position="683"/>
    </location>
</feature>
<evidence type="ECO:0000259" key="11">
    <source>
        <dbReference type="PROSITE" id="PS50887"/>
    </source>
</evidence>
<dbReference type="CDD" id="cd00130">
    <property type="entry name" value="PAS"/>
    <property type="match status" value="2"/>
</dbReference>
<keyword evidence="13" id="KW-1185">Reference proteome</keyword>
<comment type="subcellular location">
    <subcellularLocation>
        <location evidence="1">Cell membrane</location>
        <topology evidence="1">Multi-pass membrane protein</topology>
    </subcellularLocation>
</comment>
<dbReference type="SUPFAM" id="SSF55785">
    <property type="entry name" value="PYP-like sensor domain (PAS domain)"/>
    <property type="match status" value="3"/>
</dbReference>
<protein>
    <recommendedName>
        <fullName evidence="2">diguanylate cyclase</fullName>
        <ecNumber evidence="2">2.7.7.65</ecNumber>
    </recommendedName>
</protein>
<feature type="domain" description="GGDEF" evidence="11">
    <location>
        <begin position="716"/>
        <end position="850"/>
    </location>
</feature>
<dbReference type="SMART" id="SM00091">
    <property type="entry name" value="PAS"/>
    <property type="match status" value="3"/>
</dbReference>
<feature type="transmembrane region" description="Helical" evidence="8">
    <location>
        <begin position="20"/>
        <end position="40"/>
    </location>
</feature>
<proteinExistence type="predicted"/>
<dbReference type="Gene3D" id="2.10.70.100">
    <property type="match status" value="1"/>
</dbReference>
<dbReference type="InterPro" id="IPR000014">
    <property type="entry name" value="PAS"/>
</dbReference>
<evidence type="ECO:0000256" key="7">
    <source>
        <dbReference type="ARBA" id="ARBA00034247"/>
    </source>
</evidence>
<feature type="transmembrane region" description="Helical" evidence="8">
    <location>
        <begin position="193"/>
        <end position="215"/>
    </location>
</feature>
<dbReference type="InterPro" id="IPR007895">
    <property type="entry name" value="MASE1"/>
</dbReference>
<dbReference type="InterPro" id="IPR001610">
    <property type="entry name" value="PAC"/>
</dbReference>
<dbReference type="SMART" id="SM00086">
    <property type="entry name" value="PAC"/>
    <property type="match status" value="3"/>
</dbReference>
<feature type="transmembrane region" description="Helical" evidence="8">
    <location>
        <begin position="245"/>
        <end position="266"/>
    </location>
</feature>
<dbReference type="Proteomes" id="UP001501757">
    <property type="component" value="Unassembled WGS sequence"/>
</dbReference>
<evidence type="ECO:0000313" key="13">
    <source>
        <dbReference type="Proteomes" id="UP001501757"/>
    </source>
</evidence>
<dbReference type="InterPro" id="IPR043128">
    <property type="entry name" value="Rev_trsase/Diguanyl_cyclase"/>
</dbReference>
<dbReference type="SUPFAM" id="SSF55073">
    <property type="entry name" value="Nucleotide cyclase"/>
    <property type="match status" value="1"/>
</dbReference>
<name>A0ABP3HBX5_9ALTE</name>
<dbReference type="NCBIfam" id="TIGR00254">
    <property type="entry name" value="GGDEF"/>
    <property type="match status" value="1"/>
</dbReference>
<dbReference type="RefSeq" id="WP_343846374.1">
    <property type="nucleotide sequence ID" value="NZ_BAAAEI010000021.1"/>
</dbReference>
<dbReference type="InterPro" id="IPR029787">
    <property type="entry name" value="Nucleotide_cyclase"/>
</dbReference>
<dbReference type="PROSITE" id="PS50112">
    <property type="entry name" value="PAS"/>
    <property type="match status" value="1"/>
</dbReference>
<feature type="transmembrane region" description="Helical" evidence="8">
    <location>
        <begin position="127"/>
        <end position="152"/>
    </location>
</feature>
<keyword evidence="5 8" id="KW-1133">Transmembrane helix</keyword>
<keyword evidence="3" id="KW-1003">Cell membrane</keyword>
<dbReference type="PANTHER" id="PTHR45138:SF9">
    <property type="entry name" value="DIGUANYLATE CYCLASE DGCM-RELATED"/>
    <property type="match status" value="1"/>
</dbReference>
<dbReference type="InterPro" id="IPR050469">
    <property type="entry name" value="Diguanylate_Cyclase"/>
</dbReference>
<dbReference type="Pfam" id="PF00990">
    <property type="entry name" value="GGDEF"/>
    <property type="match status" value="1"/>
</dbReference>
<evidence type="ECO:0000256" key="4">
    <source>
        <dbReference type="ARBA" id="ARBA00022692"/>
    </source>
</evidence>
<evidence type="ECO:0000256" key="8">
    <source>
        <dbReference type="SAM" id="Phobius"/>
    </source>
</evidence>